<dbReference type="SMART" id="SM00257">
    <property type="entry name" value="LysM"/>
    <property type="match status" value="3"/>
</dbReference>
<feature type="domain" description="LysM" evidence="3">
    <location>
        <begin position="340"/>
        <end position="383"/>
    </location>
</feature>
<dbReference type="PROSITE" id="PS51782">
    <property type="entry name" value="LYSM"/>
    <property type="match status" value="3"/>
</dbReference>
<dbReference type="SUPFAM" id="SSF53955">
    <property type="entry name" value="Lysozyme-like"/>
    <property type="match status" value="1"/>
</dbReference>
<dbReference type="AlphaFoldDB" id="A0A1N6UAI8"/>
<dbReference type="CDD" id="cd00118">
    <property type="entry name" value="LysM"/>
    <property type="match status" value="3"/>
</dbReference>
<evidence type="ECO:0000256" key="2">
    <source>
        <dbReference type="SAM" id="SignalP"/>
    </source>
</evidence>
<dbReference type="EMBL" id="FTMC01000008">
    <property type="protein sequence ID" value="SIQ62599.1"/>
    <property type="molecule type" value="Genomic_DNA"/>
</dbReference>
<feature type="domain" description="LysM" evidence="3">
    <location>
        <begin position="409"/>
        <end position="452"/>
    </location>
</feature>
<dbReference type="FunFam" id="1.10.530.10:FF:000004">
    <property type="entry name" value="Membrane-bound lytic murein transglycosylase D"/>
    <property type="match status" value="1"/>
</dbReference>
<dbReference type="CDD" id="cd16894">
    <property type="entry name" value="MltD-like"/>
    <property type="match status" value="1"/>
</dbReference>
<evidence type="ECO:0000313" key="5">
    <source>
        <dbReference type="Proteomes" id="UP000186079"/>
    </source>
</evidence>
<evidence type="ECO:0000313" key="4">
    <source>
        <dbReference type="EMBL" id="SIQ62599.1"/>
    </source>
</evidence>
<sequence>MPPLLSFHLYSAPLARALRLASLAGLLTLAGCQSLQQSTDPTEQATLGTPALPASQPFAETVQAPPADIWGRMRAGFAFSIEENAQIIRHRQLFIDNPRTLEAASERGSLYMHYIVERLEERQLPLELALLPVIESAYNPLAYSRAHAAGLWQFIPSTGRHFNLRQTNWYDGRRDVTASTDAALNYLTRLHAMFDGDWPLALAAYNAGEGTVRRAMKRNESKGLPTDFWSLPLPRETREYVPKLLGLASLVKAPEKYNVALNPIPNEPYFEVVEIDRRMDLARAAKLAEIDEQHLYLLNPAFKRRITMDGPRHLLVPSSNAEILATNLAQLPQEDLVDWHEYKVRPGDSLYTIARRHNLTVGMLQEINRIRGTHLRVGQLLSIPSHAGQPAPAARTVLASASTGGEGTYNYRVKNGDSLWTIAANHKVSVTDIKRWNKLSSNRLRIDQVLTLRGGSAQPTGEQPTIYKVRKGDSLYAIAKRFNVNVSHLQSWNPNSSEALRPGQTLTLYLAD</sequence>
<dbReference type="PANTHER" id="PTHR33734">
    <property type="entry name" value="LYSM DOMAIN-CONTAINING GPI-ANCHORED PROTEIN 2"/>
    <property type="match status" value="1"/>
</dbReference>
<evidence type="ECO:0000256" key="1">
    <source>
        <dbReference type="ARBA" id="ARBA00007734"/>
    </source>
</evidence>
<evidence type="ECO:0000259" key="3">
    <source>
        <dbReference type="PROSITE" id="PS51782"/>
    </source>
</evidence>
<dbReference type="InterPro" id="IPR018392">
    <property type="entry name" value="LysM"/>
</dbReference>
<dbReference type="Proteomes" id="UP000186079">
    <property type="component" value="Unassembled WGS sequence"/>
</dbReference>
<dbReference type="Gene3D" id="1.10.530.10">
    <property type="match status" value="1"/>
</dbReference>
<dbReference type="InterPro" id="IPR023346">
    <property type="entry name" value="Lysozyme-like_dom_sf"/>
</dbReference>
<proteinExistence type="inferred from homology"/>
<protein>
    <submittedName>
        <fullName evidence="4">Membrane-bound lytic murein transglycosylase D</fullName>
    </submittedName>
</protein>
<dbReference type="InterPro" id="IPR036779">
    <property type="entry name" value="LysM_dom_sf"/>
</dbReference>
<dbReference type="InterPro" id="IPR008258">
    <property type="entry name" value="Transglycosylase_SLT_dom_1"/>
</dbReference>
<feature type="chain" id="PRO_5010162619" evidence="2">
    <location>
        <begin position="18"/>
        <end position="512"/>
    </location>
</feature>
<dbReference type="Gene3D" id="3.10.350.10">
    <property type="entry name" value="LysM domain"/>
    <property type="match status" value="3"/>
</dbReference>
<gene>
    <name evidence="4" type="ORF">SAMN05421672_10885</name>
</gene>
<keyword evidence="2" id="KW-0732">Signal</keyword>
<comment type="similarity">
    <text evidence="1">Belongs to the transglycosylase Slt family.</text>
</comment>
<dbReference type="PROSITE" id="PS00922">
    <property type="entry name" value="TRANSGLYCOSYLASE"/>
    <property type="match status" value="1"/>
</dbReference>
<dbReference type="SUPFAM" id="SSF54106">
    <property type="entry name" value="LysM domain"/>
    <property type="match status" value="3"/>
</dbReference>
<dbReference type="GO" id="GO:0000270">
    <property type="term" value="P:peptidoglycan metabolic process"/>
    <property type="evidence" value="ECO:0007669"/>
    <property type="project" value="InterPro"/>
</dbReference>
<dbReference type="InterPro" id="IPR000189">
    <property type="entry name" value="Transglyc_AS"/>
</dbReference>
<dbReference type="Pfam" id="PF01476">
    <property type="entry name" value="LysM"/>
    <property type="match status" value="3"/>
</dbReference>
<dbReference type="RefSeq" id="WP_081798242.1">
    <property type="nucleotide sequence ID" value="NZ_FTMC01000008.1"/>
</dbReference>
<dbReference type="GO" id="GO:0008932">
    <property type="term" value="F:lytic endotransglycosylase activity"/>
    <property type="evidence" value="ECO:0007669"/>
    <property type="project" value="TreeGrafter"/>
</dbReference>
<feature type="signal peptide" evidence="2">
    <location>
        <begin position="1"/>
        <end position="17"/>
    </location>
</feature>
<dbReference type="Pfam" id="PF01464">
    <property type="entry name" value="SLT"/>
    <property type="match status" value="1"/>
</dbReference>
<reference evidence="4 5" key="1">
    <citation type="submission" date="2017-01" db="EMBL/GenBank/DDBJ databases">
        <authorList>
            <person name="Mah S.A."/>
            <person name="Swanson W.J."/>
            <person name="Moy G.W."/>
            <person name="Vacquier V.D."/>
        </authorList>
    </citation>
    <scope>NUCLEOTIDE SEQUENCE [LARGE SCALE GENOMIC DNA]</scope>
    <source>
        <strain evidence="4 5">ATCC 29606</strain>
    </source>
</reference>
<feature type="domain" description="LysM" evidence="3">
    <location>
        <begin position="465"/>
        <end position="508"/>
    </location>
</feature>
<accession>A0A1N6UAI8</accession>
<organism evidence="4 5">
    <name type="scientific">Pseudomonas flexibilis</name>
    <dbReference type="NCBI Taxonomy" id="706570"/>
    <lineage>
        <taxon>Bacteria</taxon>
        <taxon>Pseudomonadati</taxon>
        <taxon>Pseudomonadota</taxon>
        <taxon>Gammaproteobacteria</taxon>
        <taxon>Pseudomonadales</taxon>
        <taxon>Pseudomonadaceae</taxon>
        <taxon>Pseudomonas</taxon>
    </lineage>
</organism>
<dbReference type="PANTHER" id="PTHR33734:SF22">
    <property type="entry name" value="MEMBRANE-BOUND LYTIC MUREIN TRANSGLYCOSYLASE D"/>
    <property type="match status" value="1"/>
</dbReference>
<dbReference type="GO" id="GO:0016020">
    <property type="term" value="C:membrane"/>
    <property type="evidence" value="ECO:0007669"/>
    <property type="project" value="InterPro"/>
</dbReference>
<name>A0A1N6UAI8_9PSED</name>